<name>A0A561CQ82_9BACI</name>
<reference evidence="1 2" key="1">
    <citation type="submission" date="2019-06" db="EMBL/GenBank/DDBJ databases">
        <title>Sorghum-associated microbial communities from plants grown in Nebraska, USA.</title>
        <authorList>
            <person name="Schachtman D."/>
        </authorList>
    </citation>
    <scope>NUCLEOTIDE SEQUENCE [LARGE SCALE GENOMIC DNA]</scope>
    <source>
        <strain evidence="1 2">2482</strain>
    </source>
</reference>
<sequence length="163" mass="18623">MKNKDGGKMRNLTKYTVRFRAIAFFLCLLIGFAFPALTRAESLNQGLGSAEDNGIKLTLNGYSIVNHGHTIRLNYTIHSNSNIQVDPYAKSLMSSPHIWIEHTLVRENSDTFKKVGNNLYKGTIEAQLHQYRPENPHMTFKTHGILNQKGQWTIRFILNNADY</sequence>
<evidence type="ECO:0000313" key="1">
    <source>
        <dbReference type="EMBL" id="TWD93366.1"/>
    </source>
</evidence>
<dbReference type="Gene3D" id="2.60.40.1630">
    <property type="entry name" value="bacillus anthracis domain"/>
    <property type="match status" value="1"/>
</dbReference>
<evidence type="ECO:0000313" key="2">
    <source>
        <dbReference type="Proteomes" id="UP000319671"/>
    </source>
</evidence>
<gene>
    <name evidence="1" type="ORF">FB550_1153</name>
</gene>
<organism evidence="1 2">
    <name type="scientific">Neobacillus bataviensis</name>
    <dbReference type="NCBI Taxonomy" id="220685"/>
    <lineage>
        <taxon>Bacteria</taxon>
        <taxon>Bacillati</taxon>
        <taxon>Bacillota</taxon>
        <taxon>Bacilli</taxon>
        <taxon>Bacillales</taxon>
        <taxon>Bacillaceae</taxon>
        <taxon>Neobacillus</taxon>
    </lineage>
</organism>
<dbReference type="RefSeq" id="WP_144567535.1">
    <property type="nucleotide sequence ID" value="NZ_VIVN01000015.1"/>
</dbReference>
<accession>A0A561CQ82</accession>
<protein>
    <submittedName>
        <fullName evidence="1">Uncharacterized protein</fullName>
    </submittedName>
</protein>
<keyword evidence="2" id="KW-1185">Reference proteome</keyword>
<dbReference type="AlphaFoldDB" id="A0A561CQ82"/>
<comment type="caution">
    <text evidence="1">The sequence shown here is derived from an EMBL/GenBank/DDBJ whole genome shotgun (WGS) entry which is preliminary data.</text>
</comment>
<dbReference type="EMBL" id="VIVN01000015">
    <property type="protein sequence ID" value="TWD93366.1"/>
    <property type="molecule type" value="Genomic_DNA"/>
</dbReference>
<dbReference type="Proteomes" id="UP000319671">
    <property type="component" value="Unassembled WGS sequence"/>
</dbReference>
<proteinExistence type="predicted"/>